<evidence type="ECO:0000259" key="1">
    <source>
        <dbReference type="Pfam" id="PF09356"/>
    </source>
</evidence>
<evidence type="ECO:0000313" key="3">
    <source>
        <dbReference type="Proteomes" id="UP000077098"/>
    </source>
</evidence>
<accession>A0A176X002</accession>
<dbReference type="RefSeq" id="WP_063950965.1">
    <property type="nucleotide sequence ID" value="NZ_LXPS01000038.1"/>
</dbReference>
<organism evidence="2 3">
    <name type="scientific">Agrobacterium tumefaciens</name>
    <dbReference type="NCBI Taxonomy" id="358"/>
    <lineage>
        <taxon>Bacteria</taxon>
        <taxon>Pseudomonadati</taxon>
        <taxon>Pseudomonadota</taxon>
        <taxon>Alphaproteobacteria</taxon>
        <taxon>Hyphomicrobiales</taxon>
        <taxon>Rhizobiaceae</taxon>
        <taxon>Rhizobium/Agrobacterium group</taxon>
        <taxon>Agrobacterium</taxon>
        <taxon>Agrobacterium tumefaciens complex</taxon>
    </lineage>
</organism>
<evidence type="ECO:0000313" key="2">
    <source>
        <dbReference type="EMBL" id="OAE38329.1"/>
    </source>
</evidence>
<dbReference type="Pfam" id="PF09931">
    <property type="entry name" value="Phage_phiJL001_Gp84_N"/>
    <property type="match status" value="1"/>
</dbReference>
<feature type="domain" description="Bacteriophage phiJL001 Gp84 C-terminal" evidence="1">
    <location>
        <begin position="193"/>
        <end position="275"/>
    </location>
</feature>
<dbReference type="EMBL" id="LXPS01000038">
    <property type="protein sequence ID" value="OAE38329.1"/>
    <property type="molecule type" value="Genomic_DNA"/>
</dbReference>
<name>A0A176X002_AGRTU</name>
<dbReference type="Pfam" id="PF09356">
    <property type="entry name" value="Phage_BR0599"/>
    <property type="match status" value="1"/>
</dbReference>
<proteinExistence type="predicted"/>
<dbReference type="Proteomes" id="UP000077098">
    <property type="component" value="Unassembled WGS sequence"/>
</dbReference>
<sequence length="294" mass="30748">MKTIPAVLAGHLGADATTICHCWKVTLRDGAVIGFTDHDEPVSFGGTVYLAASGFSASDSDSETGLGASAGEVAGGFSSDAIAQDDLAAGRFDGATVELFLVNWQASDQHVLLHAREIGEVTRAGGSFRAELRSIAHRLGQPQGRVYGRRCDAALGDRRCRVDLSRFTGHGSVAAVQTSGALLASGLDAFADGFFARGKLHFASGRLAGKAFDIEGHERRTGGALLSFWLVPETLPLPGDTFSIIAGCDKSFAACRAKFANQLNFRGFPHMPGADFAYSYASGGQIHDGGALIP</sequence>
<protein>
    <submittedName>
        <fullName evidence="2">Beta tubulin</fullName>
    </submittedName>
</protein>
<gene>
    <name evidence="2" type="ORF">A7J57_17790</name>
</gene>
<reference evidence="2 3" key="1">
    <citation type="submission" date="2016-05" db="EMBL/GenBank/DDBJ databases">
        <authorList>
            <person name="Lavstsen T."/>
            <person name="Jespersen J.S."/>
        </authorList>
    </citation>
    <scope>NUCLEOTIDE SEQUENCE [LARGE SCALE GENOMIC DNA]</scope>
    <source>
        <strain evidence="2 3">KCJ1736</strain>
    </source>
</reference>
<dbReference type="InterPro" id="IPR011928">
    <property type="entry name" value="Phage_phiJL001_Gp84"/>
</dbReference>
<dbReference type="InterPro" id="IPR018964">
    <property type="entry name" value="Phage_phiJL001_Gp84_C"/>
</dbReference>
<comment type="caution">
    <text evidence="2">The sequence shown here is derived from an EMBL/GenBank/DDBJ whole genome shotgun (WGS) entry which is preliminary data.</text>
</comment>
<dbReference type="NCBIfam" id="TIGR02218">
    <property type="entry name" value="phg_TIGR02218"/>
    <property type="match status" value="1"/>
</dbReference>
<dbReference type="AlphaFoldDB" id="A0A176X002"/>